<gene>
    <name evidence="5" type="ORF">Ga0061067_103457</name>
</gene>
<dbReference type="RefSeq" id="WP_208975595.1">
    <property type="nucleotide sequence ID" value="NZ_CYHE01000003.1"/>
</dbReference>
<feature type="domain" description="HTH araC/xylS-type" evidence="4">
    <location>
        <begin position="242"/>
        <end position="340"/>
    </location>
</feature>
<protein>
    <submittedName>
        <fullName evidence="5">AraC-type DNA-binding domain and AraC-containing proteins</fullName>
    </submittedName>
</protein>
<evidence type="ECO:0000313" key="5">
    <source>
        <dbReference type="EMBL" id="CUA95166.1"/>
    </source>
</evidence>
<dbReference type="PROSITE" id="PS01124">
    <property type="entry name" value="HTH_ARAC_FAMILY_2"/>
    <property type="match status" value="1"/>
</dbReference>
<organism evidence="5 6">
    <name type="scientific">Pannonibacter indicus</name>
    <dbReference type="NCBI Taxonomy" id="466044"/>
    <lineage>
        <taxon>Bacteria</taxon>
        <taxon>Pseudomonadati</taxon>
        <taxon>Pseudomonadota</taxon>
        <taxon>Alphaproteobacteria</taxon>
        <taxon>Hyphomicrobiales</taxon>
        <taxon>Stappiaceae</taxon>
        <taxon>Pannonibacter</taxon>
    </lineage>
</organism>
<keyword evidence="1" id="KW-0805">Transcription regulation</keyword>
<keyword evidence="2 5" id="KW-0238">DNA-binding</keyword>
<dbReference type="InterPro" id="IPR032687">
    <property type="entry name" value="AraC-type_N"/>
</dbReference>
<evidence type="ECO:0000259" key="4">
    <source>
        <dbReference type="PROSITE" id="PS01124"/>
    </source>
</evidence>
<evidence type="ECO:0000256" key="2">
    <source>
        <dbReference type="ARBA" id="ARBA00023125"/>
    </source>
</evidence>
<dbReference type="PANTHER" id="PTHR47894">
    <property type="entry name" value="HTH-TYPE TRANSCRIPTIONAL REGULATOR GADX"/>
    <property type="match status" value="1"/>
</dbReference>
<evidence type="ECO:0000256" key="1">
    <source>
        <dbReference type="ARBA" id="ARBA00023015"/>
    </source>
</evidence>
<dbReference type="InterPro" id="IPR018060">
    <property type="entry name" value="HTH_AraC"/>
</dbReference>
<dbReference type="EMBL" id="CYHE01000003">
    <property type="protein sequence ID" value="CUA95166.1"/>
    <property type="molecule type" value="Genomic_DNA"/>
</dbReference>
<dbReference type="Proteomes" id="UP000183900">
    <property type="component" value="Unassembled WGS sequence"/>
</dbReference>
<name>A0A0K6HWG8_9HYPH</name>
<proteinExistence type="predicted"/>
<dbReference type="Pfam" id="PF12625">
    <property type="entry name" value="Arabinose_bd"/>
    <property type="match status" value="1"/>
</dbReference>
<reference evidence="6" key="1">
    <citation type="submission" date="2015-08" db="EMBL/GenBank/DDBJ databases">
        <authorList>
            <person name="Varghese N."/>
        </authorList>
    </citation>
    <scope>NUCLEOTIDE SEQUENCE [LARGE SCALE GENOMIC DNA]</scope>
    <source>
        <strain evidence="6">DSM 23407</strain>
    </source>
</reference>
<evidence type="ECO:0000313" key="6">
    <source>
        <dbReference type="Proteomes" id="UP000183900"/>
    </source>
</evidence>
<dbReference type="Pfam" id="PF12833">
    <property type="entry name" value="HTH_18"/>
    <property type="match status" value="1"/>
</dbReference>
<dbReference type="GO" id="GO:0005829">
    <property type="term" value="C:cytosol"/>
    <property type="evidence" value="ECO:0007669"/>
    <property type="project" value="TreeGrafter"/>
</dbReference>
<dbReference type="AlphaFoldDB" id="A0A0K6HWG8"/>
<evidence type="ECO:0000256" key="3">
    <source>
        <dbReference type="ARBA" id="ARBA00023163"/>
    </source>
</evidence>
<dbReference type="GO" id="GO:0003700">
    <property type="term" value="F:DNA-binding transcription factor activity"/>
    <property type="evidence" value="ECO:0007669"/>
    <property type="project" value="InterPro"/>
</dbReference>
<keyword evidence="3" id="KW-0804">Transcription</keyword>
<dbReference type="PANTHER" id="PTHR47894:SF4">
    <property type="entry name" value="HTH-TYPE TRANSCRIPTIONAL REGULATOR GADX"/>
    <property type="match status" value="1"/>
</dbReference>
<sequence>MDKSLPRRMVEEWCRADTLQSLEIICEEKGLDWPRIARRFGISPETVHQTGATIPYRIAVSVCEFVAAETRDDAIILDVASNMPTGVFSTFDYVGLCAPNLRAGICNWVRFLPLRSNSYGLNFREDEDWGIIEWVVPDRNMPRAQHTFERIAWAASRVEYATQDPQVQLRIDISQPAPRCRSAFQERYGSRLRFGQPLDRILIPAKYLDRPTPNSEQNLYSIVEQAAIREMEEFRVKSDPLVRVADAINESLKAGAVSLEHVASELGMSQRSLQRLLEAEGTSFRKLTETIRRNMAARYLRDTSLPLKEIAFLLGFSELSAFSRAVKTWYGVPPKAVRLHGETPAPLSWQAPD</sequence>
<dbReference type="InterPro" id="IPR009057">
    <property type="entry name" value="Homeodomain-like_sf"/>
</dbReference>
<dbReference type="SMART" id="SM00342">
    <property type="entry name" value="HTH_ARAC"/>
    <property type="match status" value="1"/>
</dbReference>
<keyword evidence="6" id="KW-1185">Reference proteome</keyword>
<dbReference type="Gene3D" id="1.10.10.60">
    <property type="entry name" value="Homeodomain-like"/>
    <property type="match status" value="1"/>
</dbReference>
<dbReference type="GO" id="GO:0000976">
    <property type="term" value="F:transcription cis-regulatory region binding"/>
    <property type="evidence" value="ECO:0007669"/>
    <property type="project" value="TreeGrafter"/>
</dbReference>
<dbReference type="SUPFAM" id="SSF46689">
    <property type="entry name" value="Homeodomain-like"/>
    <property type="match status" value="1"/>
</dbReference>
<accession>A0A0K6HWG8</accession>